<keyword evidence="1" id="KW-1133">Transmembrane helix</keyword>
<comment type="caution">
    <text evidence="2">The sequence shown here is derived from an EMBL/GenBank/DDBJ whole genome shotgun (WGS) entry which is preliminary data.</text>
</comment>
<protein>
    <recommendedName>
        <fullName evidence="4">Lipocalin-like domain-containing protein</fullName>
    </recommendedName>
</protein>
<proteinExistence type="predicted"/>
<reference evidence="2 3" key="1">
    <citation type="submission" date="2019-02" db="EMBL/GenBank/DDBJ databases">
        <title>Apibacter muscae sp. nov.: a novel member of the house fly microbiota.</title>
        <authorList>
            <person name="Park R."/>
        </authorList>
    </citation>
    <scope>NUCLEOTIDE SEQUENCE [LARGE SCALE GENOMIC DNA]</scope>
    <source>
        <strain evidence="2 3">AL1</strain>
    </source>
</reference>
<organism evidence="2 3">
    <name type="scientific">Apibacter muscae</name>
    <dbReference type="NCBI Taxonomy" id="2509004"/>
    <lineage>
        <taxon>Bacteria</taxon>
        <taxon>Pseudomonadati</taxon>
        <taxon>Bacteroidota</taxon>
        <taxon>Flavobacteriia</taxon>
        <taxon>Flavobacteriales</taxon>
        <taxon>Weeksellaceae</taxon>
        <taxon>Apibacter</taxon>
    </lineage>
</organism>
<accession>A0A563DJA8</accession>
<dbReference type="RefSeq" id="WP_146291696.1">
    <property type="nucleotide sequence ID" value="NZ_SELH01000013.1"/>
</dbReference>
<keyword evidence="3" id="KW-1185">Reference proteome</keyword>
<dbReference type="Proteomes" id="UP000319499">
    <property type="component" value="Unassembled WGS sequence"/>
</dbReference>
<gene>
    <name evidence="2" type="ORF">ETU09_02620</name>
</gene>
<dbReference type="AlphaFoldDB" id="A0A563DJA8"/>
<keyword evidence="1" id="KW-0472">Membrane</keyword>
<keyword evidence="1" id="KW-0812">Transmembrane</keyword>
<feature type="transmembrane region" description="Helical" evidence="1">
    <location>
        <begin position="6"/>
        <end position="23"/>
    </location>
</feature>
<name>A0A563DJA8_9FLAO</name>
<evidence type="ECO:0000313" key="2">
    <source>
        <dbReference type="EMBL" id="TWP29894.1"/>
    </source>
</evidence>
<evidence type="ECO:0008006" key="4">
    <source>
        <dbReference type="Google" id="ProtNLM"/>
    </source>
</evidence>
<evidence type="ECO:0000313" key="3">
    <source>
        <dbReference type="Proteomes" id="UP000319499"/>
    </source>
</evidence>
<dbReference type="EMBL" id="SELH01000013">
    <property type="protein sequence ID" value="TWP29894.1"/>
    <property type="molecule type" value="Genomic_DNA"/>
</dbReference>
<evidence type="ECO:0000256" key="1">
    <source>
        <dbReference type="SAM" id="Phobius"/>
    </source>
</evidence>
<sequence length="119" mass="14107">MKNIFYYIIFMLILAVITCNCYSNNTNIIGIWKGCIIDYHTKKTIDSLKMEFKKDNLLNYKIGFGKNEQTINLRFRIDEQFIYTRELNSNEEDKAKYSIENDSLILDFEGLSIKLLKIQ</sequence>